<keyword evidence="1" id="KW-0732">Signal</keyword>
<sequence>MPTKTVIFMSFIMASCYSFADCIDPQTPSVVDGNTASKEAMIEYKNNIKNYMFLSKSYLTCLQQAEQSDELSKPKIQGGYTEHSSSYVDKVSQMEAVKNDFKQQVSNFKSR</sequence>
<dbReference type="Proteomes" id="UP000838100">
    <property type="component" value="Unassembled WGS sequence"/>
</dbReference>
<comment type="caution">
    <text evidence="2">The sequence shown here is derived from an EMBL/GenBank/DDBJ whole genome shotgun (WGS) entry which is preliminary data.</text>
</comment>
<dbReference type="PROSITE" id="PS51257">
    <property type="entry name" value="PROKAR_LIPOPROTEIN"/>
    <property type="match status" value="1"/>
</dbReference>
<gene>
    <name evidence="2" type="ORF">SIN8267_00637</name>
</gene>
<evidence type="ECO:0000313" key="2">
    <source>
        <dbReference type="EMBL" id="CAH0990544.1"/>
    </source>
</evidence>
<feature type="signal peptide" evidence="1">
    <location>
        <begin position="1"/>
        <end position="20"/>
    </location>
</feature>
<reference evidence="2" key="1">
    <citation type="submission" date="2021-12" db="EMBL/GenBank/DDBJ databases">
        <authorList>
            <person name="Rodrigo-Torres L."/>
            <person name="Arahal R. D."/>
            <person name="Lucena T."/>
        </authorList>
    </citation>
    <scope>NUCLEOTIDE SEQUENCE</scope>
    <source>
        <strain evidence="2">CECT 8267</strain>
    </source>
</reference>
<dbReference type="EMBL" id="CAKLPX010000001">
    <property type="protein sequence ID" value="CAH0990544.1"/>
    <property type="molecule type" value="Genomic_DNA"/>
</dbReference>
<organism evidence="2 3">
    <name type="scientific">Sinobacterium norvegicum</name>
    <dbReference type="NCBI Taxonomy" id="1641715"/>
    <lineage>
        <taxon>Bacteria</taxon>
        <taxon>Pseudomonadati</taxon>
        <taxon>Pseudomonadota</taxon>
        <taxon>Gammaproteobacteria</taxon>
        <taxon>Cellvibrionales</taxon>
        <taxon>Spongiibacteraceae</taxon>
        <taxon>Sinobacterium</taxon>
    </lineage>
</organism>
<evidence type="ECO:0008006" key="4">
    <source>
        <dbReference type="Google" id="ProtNLM"/>
    </source>
</evidence>
<feature type="chain" id="PRO_5047434664" description="Lipoprotein" evidence="1">
    <location>
        <begin position="21"/>
        <end position="111"/>
    </location>
</feature>
<proteinExistence type="predicted"/>
<name>A0ABN8EEY0_9GAMM</name>
<protein>
    <recommendedName>
        <fullName evidence="4">Lipoprotein</fullName>
    </recommendedName>
</protein>
<keyword evidence="3" id="KW-1185">Reference proteome</keyword>
<evidence type="ECO:0000313" key="3">
    <source>
        <dbReference type="Proteomes" id="UP000838100"/>
    </source>
</evidence>
<accession>A0ABN8EEY0</accession>
<evidence type="ECO:0000256" key="1">
    <source>
        <dbReference type="SAM" id="SignalP"/>
    </source>
</evidence>
<dbReference type="RefSeq" id="WP_237443226.1">
    <property type="nucleotide sequence ID" value="NZ_CAKLPX010000001.1"/>
</dbReference>